<dbReference type="EMBL" id="CAHIKZ030003358">
    <property type="protein sequence ID" value="CAE1299313.1"/>
    <property type="molecule type" value="Genomic_DNA"/>
</dbReference>
<dbReference type="PANTHER" id="PTHR33794">
    <property type="entry name" value="BACILLOLYSIN"/>
    <property type="match status" value="1"/>
</dbReference>
<gene>
    <name evidence="11" type="ORF">SPHA_53121</name>
</gene>
<keyword evidence="4" id="KW-0732">Signal</keyword>
<keyword evidence="7" id="KW-0482">Metalloprotease</keyword>
<evidence type="ECO:0000256" key="1">
    <source>
        <dbReference type="ARBA" id="ARBA00009388"/>
    </source>
</evidence>
<feature type="domain" description="Peptidase M4 C-terminal" evidence="9">
    <location>
        <begin position="336"/>
        <end position="476"/>
    </location>
</feature>
<dbReference type="Gene3D" id="3.10.450.40">
    <property type="match status" value="1"/>
</dbReference>
<dbReference type="OrthoDB" id="5332336at2759"/>
<dbReference type="InterPro" id="IPR013856">
    <property type="entry name" value="Peptidase_M4_domain"/>
</dbReference>
<dbReference type="InterPro" id="IPR023612">
    <property type="entry name" value="Peptidase_M4"/>
</dbReference>
<dbReference type="EC" id="3.4.24.25" evidence="11"/>
<dbReference type="AlphaFoldDB" id="A0A812DHM1"/>
<dbReference type="Gene3D" id="1.10.390.10">
    <property type="entry name" value="Neutral Protease Domain 2"/>
    <property type="match status" value="1"/>
</dbReference>
<organism evidence="11 12">
    <name type="scientific">Acanthosepion pharaonis</name>
    <name type="common">Pharaoh cuttlefish</name>
    <name type="synonym">Sepia pharaonis</name>
    <dbReference type="NCBI Taxonomy" id="158019"/>
    <lineage>
        <taxon>Eukaryota</taxon>
        <taxon>Metazoa</taxon>
        <taxon>Spiralia</taxon>
        <taxon>Lophotrochozoa</taxon>
        <taxon>Mollusca</taxon>
        <taxon>Cephalopoda</taxon>
        <taxon>Coleoidea</taxon>
        <taxon>Decapodiformes</taxon>
        <taxon>Sepiida</taxon>
        <taxon>Sepiina</taxon>
        <taxon>Sepiidae</taxon>
        <taxon>Acanthosepion</taxon>
    </lineage>
</organism>
<evidence type="ECO:0000259" key="9">
    <source>
        <dbReference type="Pfam" id="PF02868"/>
    </source>
</evidence>
<keyword evidence="2" id="KW-0645">Protease</keyword>
<evidence type="ECO:0000256" key="4">
    <source>
        <dbReference type="ARBA" id="ARBA00022729"/>
    </source>
</evidence>
<keyword evidence="3" id="KW-0479">Metal-binding</keyword>
<dbReference type="InterPro" id="IPR050728">
    <property type="entry name" value="Zinc_Metalloprotease_M4"/>
</dbReference>
<dbReference type="InterPro" id="IPR011096">
    <property type="entry name" value="FTP_domain"/>
</dbReference>
<dbReference type="InterPro" id="IPR001570">
    <property type="entry name" value="Peptidase_M4_C_domain"/>
</dbReference>
<comment type="caution">
    <text evidence="11">The sequence shown here is derived from an EMBL/GenBank/DDBJ whole genome shotgun (WGS) entry which is preliminary data.</text>
</comment>
<evidence type="ECO:0000259" key="10">
    <source>
        <dbReference type="Pfam" id="PF07504"/>
    </source>
</evidence>
<evidence type="ECO:0000256" key="7">
    <source>
        <dbReference type="ARBA" id="ARBA00023049"/>
    </source>
</evidence>
<dbReference type="GO" id="GO:0046872">
    <property type="term" value="F:metal ion binding"/>
    <property type="evidence" value="ECO:0007669"/>
    <property type="project" value="UniProtKB-KW"/>
</dbReference>
<dbReference type="PANTHER" id="PTHR33794:SF1">
    <property type="entry name" value="BACILLOLYSIN"/>
    <property type="match status" value="1"/>
</dbReference>
<evidence type="ECO:0000256" key="5">
    <source>
        <dbReference type="ARBA" id="ARBA00022801"/>
    </source>
</evidence>
<proteinExistence type="inferred from homology"/>
<dbReference type="PRINTS" id="PR00730">
    <property type="entry name" value="THERMOLYSIN"/>
</dbReference>
<comment type="similarity">
    <text evidence="1">Belongs to the peptidase M4 family.</text>
</comment>
<evidence type="ECO:0000259" key="8">
    <source>
        <dbReference type="Pfam" id="PF01447"/>
    </source>
</evidence>
<dbReference type="Gene3D" id="2.60.120.380">
    <property type="match status" value="1"/>
</dbReference>
<feature type="domain" description="FTP" evidence="10">
    <location>
        <begin position="40"/>
        <end position="66"/>
    </location>
</feature>
<dbReference type="SUPFAM" id="SSF55486">
    <property type="entry name" value="Metalloproteases ('zincins'), catalytic domain"/>
    <property type="match status" value="1"/>
</dbReference>
<dbReference type="GO" id="GO:0004222">
    <property type="term" value="F:metalloendopeptidase activity"/>
    <property type="evidence" value="ECO:0007669"/>
    <property type="project" value="InterPro"/>
</dbReference>
<dbReference type="Gene3D" id="3.10.170.10">
    <property type="match status" value="1"/>
</dbReference>
<dbReference type="InterPro" id="IPR027268">
    <property type="entry name" value="Peptidase_M4/M1_CTD_sf"/>
</dbReference>
<name>A0A812DHM1_ACAPH</name>
<dbReference type="Pfam" id="PF07504">
    <property type="entry name" value="FTP"/>
    <property type="match status" value="1"/>
</dbReference>
<protein>
    <submittedName>
        <fullName evidence="11">Hap</fullName>
        <ecNumber evidence="11">3.4.24.25</ecNumber>
    </submittedName>
</protein>
<dbReference type="Proteomes" id="UP000597762">
    <property type="component" value="Unassembled WGS sequence"/>
</dbReference>
<evidence type="ECO:0000256" key="6">
    <source>
        <dbReference type="ARBA" id="ARBA00022833"/>
    </source>
</evidence>
<dbReference type="GO" id="GO:0006508">
    <property type="term" value="P:proteolysis"/>
    <property type="evidence" value="ECO:0007669"/>
    <property type="project" value="UniProtKB-KW"/>
</dbReference>
<evidence type="ECO:0000313" key="11">
    <source>
        <dbReference type="EMBL" id="CAE1299313.1"/>
    </source>
</evidence>
<evidence type="ECO:0000256" key="3">
    <source>
        <dbReference type="ARBA" id="ARBA00022723"/>
    </source>
</evidence>
<sequence length="591" mass="66569">MDFLASIDKRAADFGFTTRDLLGLTNKEGLVFTDVADSVQATHVIRYQQTYESIPVFDATLTVETDVVLNIYTGQVTGKIAEDIDSDVESTTPNLLPKEALQISIANGGFPIEGARIESEEPRLEIYLMPNNTARLVYRVLYYAESGDKSYRPCFMIDAQNGEVLERWNMLETTRHFYQMEAVGGNKKIGQRKYGDILPYLDVRKKGDDCIYENEVVRVINLNGSKFLNNEKRSVYHVSCSRGPNDSINGAYSPASDALFYSKVVYKMYLDWAHVAPKKKLPLIVRVHYGHNEVTAVYNGKNFTFGDGAGDFFPLVGLDVLSHEFSHCFTDEHSFLIYEGQSGGINEAFSDVAGEAAEFYHFDKPDWVSGDQIAKKPVRLLCDQKKDGKSITNAAQFVKGLDVHYSSGVYNRFACLLSNMENWDTKKVFQTMVHANRFYWHPKTDFAEGACDMTKAAYDLGFDIESVVTAFEYVGVNVCDIGSYMRNIHPGSLISGLKADEGEQVVLQLRVKVPTKEMRIVSYSGSGEMVLFVHYRKLRKSRNAQWRSKQPGNNQFVKIDAPKLGRYYVVLEPKSNSKFSGVKIKVNTTNS</sequence>
<dbReference type="Pfam" id="PF01447">
    <property type="entry name" value="Peptidase_M4"/>
    <property type="match status" value="1"/>
</dbReference>
<reference evidence="11" key="1">
    <citation type="submission" date="2021-01" db="EMBL/GenBank/DDBJ databases">
        <authorList>
            <person name="Li R."/>
            <person name="Bekaert M."/>
        </authorList>
    </citation>
    <scope>NUCLEOTIDE SEQUENCE</scope>
    <source>
        <strain evidence="11">Farmed</strain>
    </source>
</reference>
<keyword evidence="5 11" id="KW-0378">Hydrolase</keyword>
<dbReference type="Pfam" id="PF02868">
    <property type="entry name" value="Peptidase_M4_C"/>
    <property type="match status" value="1"/>
</dbReference>
<evidence type="ECO:0000313" key="12">
    <source>
        <dbReference type="Proteomes" id="UP000597762"/>
    </source>
</evidence>
<dbReference type="CDD" id="cd09597">
    <property type="entry name" value="M4_TLP"/>
    <property type="match status" value="1"/>
</dbReference>
<evidence type="ECO:0000256" key="2">
    <source>
        <dbReference type="ARBA" id="ARBA00022670"/>
    </source>
</evidence>
<dbReference type="Gene3D" id="3.10.450.490">
    <property type="match status" value="1"/>
</dbReference>
<keyword evidence="6" id="KW-0862">Zinc</keyword>
<accession>A0A812DHM1</accession>
<feature type="domain" description="Peptidase M4" evidence="8">
    <location>
        <begin position="188"/>
        <end position="330"/>
    </location>
</feature>
<keyword evidence="12" id="KW-1185">Reference proteome</keyword>